<keyword evidence="7 9" id="KW-0057">Aromatic amino acid biosynthesis</keyword>
<feature type="domain" description="N-(5'phosphoribosyl) anthranilate isomerase (PRAI)" evidence="10">
    <location>
        <begin position="5"/>
        <end position="200"/>
    </location>
</feature>
<name>A0ABS3Q517_9GAMM</name>
<evidence type="ECO:0000256" key="4">
    <source>
        <dbReference type="ARBA" id="ARBA00022272"/>
    </source>
</evidence>
<evidence type="ECO:0000256" key="5">
    <source>
        <dbReference type="ARBA" id="ARBA00022605"/>
    </source>
</evidence>
<comment type="pathway">
    <text evidence="2 9">Amino-acid biosynthesis; L-tryptophan biosynthesis; L-tryptophan from chorismate: step 3/5.</text>
</comment>
<accession>A0ABS3Q517</accession>
<dbReference type="RefSeq" id="WP_208149460.1">
    <property type="nucleotide sequence ID" value="NZ_JAGETV010000011.1"/>
</dbReference>
<dbReference type="NCBIfam" id="NF002298">
    <property type="entry name" value="PRK01222.1-4"/>
    <property type="match status" value="1"/>
</dbReference>
<dbReference type="InterPro" id="IPR001240">
    <property type="entry name" value="PRAI_dom"/>
</dbReference>
<dbReference type="SUPFAM" id="SSF51366">
    <property type="entry name" value="Ribulose-phoshate binding barrel"/>
    <property type="match status" value="1"/>
</dbReference>
<dbReference type="HAMAP" id="MF_00135">
    <property type="entry name" value="PRAI"/>
    <property type="match status" value="1"/>
</dbReference>
<dbReference type="CDD" id="cd00405">
    <property type="entry name" value="PRAI"/>
    <property type="match status" value="1"/>
</dbReference>
<evidence type="ECO:0000256" key="9">
    <source>
        <dbReference type="HAMAP-Rule" id="MF_00135"/>
    </source>
</evidence>
<dbReference type="PANTHER" id="PTHR42894:SF1">
    <property type="entry name" value="N-(5'-PHOSPHORIBOSYL)ANTHRANILATE ISOMERASE"/>
    <property type="match status" value="1"/>
</dbReference>
<dbReference type="EC" id="5.3.1.24" evidence="3 9"/>
<dbReference type="PANTHER" id="PTHR42894">
    <property type="entry name" value="N-(5'-PHOSPHORIBOSYL)ANTHRANILATE ISOMERASE"/>
    <property type="match status" value="1"/>
</dbReference>
<dbReference type="Proteomes" id="UP000664835">
    <property type="component" value="Unassembled WGS sequence"/>
</dbReference>
<keyword evidence="6 9" id="KW-0822">Tryptophan biosynthesis</keyword>
<dbReference type="GO" id="GO:0004640">
    <property type="term" value="F:phosphoribosylanthranilate isomerase activity"/>
    <property type="evidence" value="ECO:0007669"/>
    <property type="project" value="UniProtKB-EC"/>
</dbReference>
<comment type="caution">
    <text evidence="11">The sequence shown here is derived from an EMBL/GenBank/DDBJ whole genome shotgun (WGS) entry which is preliminary data.</text>
</comment>
<protein>
    <recommendedName>
        <fullName evidence="4 9">N-(5'-phosphoribosyl)anthranilate isomerase</fullName>
        <shortName evidence="9">PRAI</shortName>
        <ecNumber evidence="3 9">5.3.1.24</ecNumber>
    </recommendedName>
</protein>
<keyword evidence="8 9" id="KW-0413">Isomerase</keyword>
<dbReference type="InterPro" id="IPR011060">
    <property type="entry name" value="RibuloseP-bd_barrel"/>
</dbReference>
<evidence type="ECO:0000256" key="8">
    <source>
        <dbReference type="ARBA" id="ARBA00023235"/>
    </source>
</evidence>
<keyword evidence="12" id="KW-1185">Reference proteome</keyword>
<evidence type="ECO:0000256" key="2">
    <source>
        <dbReference type="ARBA" id="ARBA00004664"/>
    </source>
</evidence>
<comment type="catalytic activity">
    <reaction evidence="1 9">
        <text>N-(5-phospho-beta-D-ribosyl)anthranilate = 1-(2-carboxyphenylamino)-1-deoxy-D-ribulose 5-phosphate</text>
        <dbReference type="Rhea" id="RHEA:21540"/>
        <dbReference type="ChEBI" id="CHEBI:18277"/>
        <dbReference type="ChEBI" id="CHEBI:58613"/>
        <dbReference type="EC" id="5.3.1.24"/>
    </reaction>
</comment>
<evidence type="ECO:0000256" key="1">
    <source>
        <dbReference type="ARBA" id="ARBA00001164"/>
    </source>
</evidence>
<evidence type="ECO:0000256" key="6">
    <source>
        <dbReference type="ARBA" id="ARBA00022822"/>
    </source>
</evidence>
<dbReference type="Gene3D" id="3.20.20.70">
    <property type="entry name" value="Aldolase class I"/>
    <property type="match status" value="1"/>
</dbReference>
<reference evidence="11 12" key="1">
    <citation type="submission" date="2021-03" db="EMBL/GenBank/DDBJ databases">
        <title>Thiomicrorhabdus sp.nov.,novel sulfur-oxidizing bacteria isolated from coastal sediment.</title>
        <authorList>
            <person name="Liu X."/>
        </authorList>
    </citation>
    <scope>NUCLEOTIDE SEQUENCE [LARGE SCALE GENOMIC DNA]</scope>
    <source>
        <strain evidence="11 12">6S2-11</strain>
    </source>
</reference>
<evidence type="ECO:0000259" key="10">
    <source>
        <dbReference type="Pfam" id="PF00697"/>
    </source>
</evidence>
<evidence type="ECO:0000313" key="12">
    <source>
        <dbReference type="Proteomes" id="UP000664835"/>
    </source>
</evidence>
<sequence>MRTRVKICGLTRTEDAQAVVNAGADAIGLVFYEPSPRYVDINKAQEIAAGIPAFVTVTALFVNPTVDYVQQVLSNVRIDLLQFHGAESGEFCRQFGRNYIKAVPMKADTDIDKIADEFYDCSGLLLDTYKKGVPGGTGETFNWELVPQECRKPIILAGGLTPQNAAQAIAETSPWALDVSGGVEAGKGIKSAEKITQFMQEVMRKV</sequence>
<evidence type="ECO:0000313" key="11">
    <source>
        <dbReference type="EMBL" id="MBO1927433.1"/>
    </source>
</evidence>
<evidence type="ECO:0000256" key="3">
    <source>
        <dbReference type="ARBA" id="ARBA00012572"/>
    </source>
</evidence>
<dbReference type="InterPro" id="IPR044643">
    <property type="entry name" value="TrpF_fam"/>
</dbReference>
<dbReference type="InterPro" id="IPR013785">
    <property type="entry name" value="Aldolase_TIM"/>
</dbReference>
<dbReference type="EMBL" id="JAGETV010000011">
    <property type="protein sequence ID" value="MBO1927433.1"/>
    <property type="molecule type" value="Genomic_DNA"/>
</dbReference>
<organism evidence="11 12">
    <name type="scientific">Thiomicrorhabdus marina</name>
    <dbReference type="NCBI Taxonomy" id="2818442"/>
    <lineage>
        <taxon>Bacteria</taxon>
        <taxon>Pseudomonadati</taxon>
        <taxon>Pseudomonadota</taxon>
        <taxon>Gammaproteobacteria</taxon>
        <taxon>Thiotrichales</taxon>
        <taxon>Piscirickettsiaceae</taxon>
        <taxon>Thiomicrorhabdus</taxon>
    </lineage>
</organism>
<proteinExistence type="inferred from homology"/>
<dbReference type="Pfam" id="PF00697">
    <property type="entry name" value="PRAI"/>
    <property type="match status" value="1"/>
</dbReference>
<evidence type="ECO:0000256" key="7">
    <source>
        <dbReference type="ARBA" id="ARBA00023141"/>
    </source>
</evidence>
<gene>
    <name evidence="9" type="primary">trpF</name>
    <name evidence="11" type="ORF">J3998_07565</name>
</gene>
<comment type="similarity">
    <text evidence="9">Belongs to the TrpF family.</text>
</comment>
<keyword evidence="5 9" id="KW-0028">Amino-acid biosynthesis</keyword>